<keyword evidence="5" id="KW-0521">NADP</keyword>
<evidence type="ECO:0000256" key="3">
    <source>
        <dbReference type="ARBA" id="ARBA00022630"/>
    </source>
</evidence>
<dbReference type="PANTHER" id="PTHR43098:SF2">
    <property type="entry name" value="FAD-BINDING MONOOXYGENASE AUSB-RELATED"/>
    <property type="match status" value="1"/>
</dbReference>
<comment type="cofactor">
    <cofactor evidence="1">
        <name>FAD</name>
        <dbReference type="ChEBI" id="CHEBI:57692"/>
    </cofactor>
</comment>
<dbReference type="VEuPathDB" id="FungiDB:MPH_10511"/>
<sequence length="655" mass="72838">MSPAIDLIQGETTSQTQPSVAQDVLKRYMEDREKREQIRQDENGERVIDVSDHEHFNYLAEDPWVDHDVLNAQQPPPLIDGQQTEFLILGAGHGGLMFATRLVEAGITPESIRMVDSAGGFGGTWYWNRYPGLMCDVESSIYMPLLEETGYIPKHRYSYGPELLAHTQRIAKEWHLEDKALFRSVVKSLKWDEGEKEWIATINEYRGPSVGANKLIVRARFVVVSAGTLNHPLISKVPGMENFKPHCFHTARWDYKYTGGSPDDQSLVNLKDKVVGVIGTGATSIQVIPELAKWAKEVYVFQRSPANVDQRDQKEITAEMWKNEIATAKGWQQKRMENFISYLLNTPNDEKNLVDDGWTHAPALGVLVGSEAWGVVGPERVKEHVEMAHALDLPRMERIRKRIDEIVTDKATAEKLKPWYPSWCKRPCFHDDYLRTFNKPNVRLIDTAGKGVEAFTETAAVVSGTEYPLDALVLATGYRSPFDGSGSPAHLAKIQVVGRNGSGMDEKWNNGVATLHGVISNGFPNLFFPGLAQAGVNQDLTYVLSTISRHVAHIVTKAKHTAEATGLSRFTIEPTREAEEDWSMRTVKNAGVFAPVAGCPPGTVNIDGAVSSPSTPEEALKKARSGVWPQGALSYARVLEKWRDDGKLDGIKISG</sequence>
<dbReference type="EMBL" id="AHHD01000451">
    <property type="protein sequence ID" value="EKG12394.1"/>
    <property type="molecule type" value="Genomic_DNA"/>
</dbReference>
<gene>
    <name evidence="8" type="ORF">MPH_10511</name>
</gene>
<organism evidence="8 9">
    <name type="scientific">Macrophomina phaseolina (strain MS6)</name>
    <name type="common">Charcoal rot fungus</name>
    <dbReference type="NCBI Taxonomy" id="1126212"/>
    <lineage>
        <taxon>Eukaryota</taxon>
        <taxon>Fungi</taxon>
        <taxon>Dikarya</taxon>
        <taxon>Ascomycota</taxon>
        <taxon>Pezizomycotina</taxon>
        <taxon>Dothideomycetes</taxon>
        <taxon>Dothideomycetes incertae sedis</taxon>
        <taxon>Botryosphaeriales</taxon>
        <taxon>Botryosphaeriaceae</taxon>
        <taxon>Macrophomina</taxon>
    </lineage>
</organism>
<evidence type="ECO:0000313" key="8">
    <source>
        <dbReference type="EMBL" id="EKG12394.1"/>
    </source>
</evidence>
<comment type="similarity">
    <text evidence="2">Belongs to the FAD-binding monooxygenase family.</text>
</comment>
<dbReference type="Pfam" id="PF13450">
    <property type="entry name" value="NAD_binding_8"/>
    <property type="match status" value="1"/>
</dbReference>
<evidence type="ECO:0000256" key="7">
    <source>
        <dbReference type="SAM" id="MobiDB-lite"/>
    </source>
</evidence>
<dbReference type="InParanoid" id="K2RQB0"/>
<proteinExistence type="inferred from homology"/>
<evidence type="ECO:0000256" key="5">
    <source>
        <dbReference type="ARBA" id="ARBA00022857"/>
    </source>
</evidence>
<feature type="compositionally biased region" description="Polar residues" evidence="7">
    <location>
        <begin position="10"/>
        <end position="20"/>
    </location>
</feature>
<dbReference type="Gene3D" id="3.50.50.60">
    <property type="entry name" value="FAD/NAD(P)-binding domain"/>
    <property type="match status" value="3"/>
</dbReference>
<dbReference type="GO" id="GO:0016491">
    <property type="term" value="F:oxidoreductase activity"/>
    <property type="evidence" value="ECO:0007669"/>
    <property type="project" value="UniProtKB-KW"/>
</dbReference>
<dbReference type="AlphaFoldDB" id="K2RQB0"/>
<dbReference type="HOGENOM" id="CLU_006937_8_2_1"/>
<dbReference type="OrthoDB" id="66881at2759"/>
<comment type="caution">
    <text evidence="8">The sequence shown here is derived from an EMBL/GenBank/DDBJ whole genome shotgun (WGS) entry which is preliminary data.</text>
</comment>
<evidence type="ECO:0000256" key="4">
    <source>
        <dbReference type="ARBA" id="ARBA00022827"/>
    </source>
</evidence>
<dbReference type="InterPro" id="IPR036188">
    <property type="entry name" value="FAD/NAD-bd_sf"/>
</dbReference>
<keyword evidence="6" id="KW-0560">Oxidoreductase</keyword>
<feature type="region of interest" description="Disordered" evidence="7">
    <location>
        <begin position="1"/>
        <end position="20"/>
    </location>
</feature>
<evidence type="ECO:0000256" key="2">
    <source>
        <dbReference type="ARBA" id="ARBA00010139"/>
    </source>
</evidence>
<accession>K2RQB0</accession>
<dbReference type="Proteomes" id="UP000007129">
    <property type="component" value="Unassembled WGS sequence"/>
</dbReference>
<dbReference type="SUPFAM" id="SSF51905">
    <property type="entry name" value="FAD/NAD(P)-binding domain"/>
    <property type="match status" value="1"/>
</dbReference>
<evidence type="ECO:0000256" key="1">
    <source>
        <dbReference type="ARBA" id="ARBA00001974"/>
    </source>
</evidence>
<dbReference type="InterPro" id="IPR050775">
    <property type="entry name" value="FAD-binding_Monooxygenases"/>
</dbReference>
<evidence type="ECO:0000313" key="9">
    <source>
        <dbReference type="Proteomes" id="UP000007129"/>
    </source>
</evidence>
<evidence type="ECO:0000256" key="6">
    <source>
        <dbReference type="ARBA" id="ARBA00023002"/>
    </source>
</evidence>
<evidence type="ECO:0008006" key="10">
    <source>
        <dbReference type="Google" id="ProtNLM"/>
    </source>
</evidence>
<protein>
    <recommendedName>
        <fullName evidence="10">Flavin-containing monooxygenase-like protein</fullName>
    </recommendedName>
</protein>
<keyword evidence="4" id="KW-0274">FAD</keyword>
<dbReference type="PANTHER" id="PTHR43098">
    <property type="entry name" value="L-ORNITHINE N(5)-MONOOXYGENASE-RELATED"/>
    <property type="match status" value="1"/>
</dbReference>
<name>K2RQB0_MACPH</name>
<reference evidence="8 9" key="1">
    <citation type="journal article" date="2012" name="BMC Genomics">
        <title>Tools to kill: Genome of one of the most destructive plant pathogenic fungi Macrophomina phaseolina.</title>
        <authorList>
            <person name="Islam M.S."/>
            <person name="Haque M.S."/>
            <person name="Islam M.M."/>
            <person name="Emdad E.M."/>
            <person name="Halim A."/>
            <person name="Hossen Q.M.M."/>
            <person name="Hossain M.Z."/>
            <person name="Ahmed B."/>
            <person name="Rahim S."/>
            <person name="Rahman M.S."/>
            <person name="Alam M.M."/>
            <person name="Hou S."/>
            <person name="Wan X."/>
            <person name="Saito J.A."/>
            <person name="Alam M."/>
        </authorList>
    </citation>
    <scope>NUCLEOTIDE SEQUENCE [LARGE SCALE GENOMIC DNA]</scope>
    <source>
        <strain evidence="8 9">MS6</strain>
    </source>
</reference>
<keyword evidence="3" id="KW-0285">Flavoprotein</keyword>
<dbReference type="eggNOG" id="ENOG502SHCE">
    <property type="taxonomic scope" value="Eukaryota"/>
</dbReference>